<protein>
    <submittedName>
        <fullName evidence="3">FxDxF family PEP-CTERM protein</fullName>
    </submittedName>
</protein>
<name>A0AA41HEF6_9BURK</name>
<evidence type="ECO:0000313" key="5">
    <source>
        <dbReference type="Proteomes" id="UP001155901"/>
    </source>
</evidence>
<evidence type="ECO:0000313" key="6">
    <source>
        <dbReference type="Proteomes" id="UP001162889"/>
    </source>
</evidence>
<dbReference type="EMBL" id="JALJZU010000005">
    <property type="protein sequence ID" value="MCP2008876.1"/>
    <property type="molecule type" value="Genomic_DNA"/>
</dbReference>
<keyword evidence="6" id="KW-1185">Reference proteome</keyword>
<organism evidence="3 5">
    <name type="scientific">Duganella violaceipulchra</name>
    <dbReference type="NCBI Taxonomy" id="2849652"/>
    <lineage>
        <taxon>Bacteria</taxon>
        <taxon>Pseudomonadati</taxon>
        <taxon>Pseudomonadota</taxon>
        <taxon>Betaproteobacteria</taxon>
        <taxon>Burkholderiales</taxon>
        <taxon>Oxalobacteraceae</taxon>
        <taxon>Telluria group</taxon>
        <taxon>Duganella</taxon>
    </lineage>
</organism>
<dbReference type="RefSeq" id="WP_217944261.1">
    <property type="nucleotide sequence ID" value="NZ_JAHTGR010000012.1"/>
</dbReference>
<dbReference type="Proteomes" id="UP001155901">
    <property type="component" value="Unassembled WGS sequence"/>
</dbReference>
<comment type="caution">
    <text evidence="3">The sequence shown here is derived from an EMBL/GenBank/DDBJ whole genome shotgun (WGS) entry which is preliminary data.</text>
</comment>
<evidence type="ECO:0000313" key="3">
    <source>
        <dbReference type="EMBL" id="MBV6323522.1"/>
    </source>
</evidence>
<reference evidence="4" key="2">
    <citation type="submission" date="2022-03" db="EMBL/GenBank/DDBJ databases">
        <title>Genome Encyclopedia of Bacteria and Archaea VI: Functional Genomics of Type Strains.</title>
        <authorList>
            <person name="Whitman W."/>
        </authorList>
    </citation>
    <scope>NUCLEOTIDE SEQUENCE</scope>
    <source>
        <strain evidence="4">HSC-15S17</strain>
    </source>
</reference>
<dbReference type="InterPro" id="IPR013424">
    <property type="entry name" value="Ice-binding_C"/>
</dbReference>
<dbReference type="NCBIfam" id="TIGR02595">
    <property type="entry name" value="PEP_CTERM"/>
    <property type="match status" value="1"/>
</dbReference>
<proteinExistence type="predicted"/>
<keyword evidence="1" id="KW-0732">Signal</keyword>
<sequence length="172" mass="17576">MKTKALFMALALALSTGFASANDIQVNAGAITQDTAHPYGHLFTHDPGTFTDTIDFTIPSGSVQSSANPLLVSLGGTDIYKIINLAYSVYDGTSSSAGASYGTFLGDNMTHDLALAGAGPYHIIVSGLADGSLGGSYGVALVSGVPEPETYAMMLGGLGLIGIIARRRKSQG</sequence>
<evidence type="ECO:0000313" key="4">
    <source>
        <dbReference type="EMBL" id="MCP2008876.1"/>
    </source>
</evidence>
<evidence type="ECO:0000259" key="2">
    <source>
        <dbReference type="Pfam" id="PF07589"/>
    </source>
</evidence>
<dbReference type="NCBIfam" id="NF038126">
    <property type="entry name" value="PEP_CTERM_FxDxF"/>
    <property type="match status" value="1"/>
</dbReference>
<dbReference type="NCBIfam" id="NF035944">
    <property type="entry name" value="PEPxxWA-CTERM"/>
    <property type="match status" value="1"/>
</dbReference>
<dbReference type="Proteomes" id="UP001162889">
    <property type="component" value="Unassembled WGS sequence"/>
</dbReference>
<feature type="chain" id="PRO_5041292010" evidence="1">
    <location>
        <begin position="22"/>
        <end position="172"/>
    </location>
</feature>
<feature type="signal peptide" evidence="1">
    <location>
        <begin position="1"/>
        <end position="21"/>
    </location>
</feature>
<feature type="domain" description="Ice-binding protein C-terminal" evidence="2">
    <location>
        <begin position="145"/>
        <end position="169"/>
    </location>
</feature>
<accession>A0AA41HEF6</accession>
<gene>
    <name evidence="3" type="ORF">KVP70_21535</name>
    <name evidence="4" type="ORF">L1274_002589</name>
</gene>
<dbReference type="AlphaFoldDB" id="A0AA41HEF6"/>
<dbReference type="Pfam" id="PF07589">
    <property type="entry name" value="PEP-CTERM"/>
    <property type="match status" value="1"/>
</dbReference>
<dbReference type="EMBL" id="JAHTGR010000012">
    <property type="protein sequence ID" value="MBV6323522.1"/>
    <property type="molecule type" value="Genomic_DNA"/>
</dbReference>
<evidence type="ECO:0000256" key="1">
    <source>
        <dbReference type="SAM" id="SignalP"/>
    </source>
</evidence>
<reference evidence="3" key="1">
    <citation type="submission" date="2021-07" db="EMBL/GenBank/DDBJ databases">
        <title>Characterization of violacein-producing bacteria and related species.</title>
        <authorList>
            <person name="Wilson H.S."/>
            <person name="De Leon M.E."/>
        </authorList>
    </citation>
    <scope>NUCLEOTIDE SEQUENCE</scope>
    <source>
        <strain evidence="3">HSC-15S17</strain>
    </source>
</reference>